<dbReference type="EMBL" id="CP053538">
    <property type="protein sequence ID" value="QJX46358.1"/>
    <property type="molecule type" value="Genomic_DNA"/>
</dbReference>
<proteinExistence type="predicted"/>
<dbReference type="AlphaFoldDB" id="A0A6M6BET0"/>
<gene>
    <name evidence="1" type="ORF">HMJ29_05170</name>
</gene>
<sequence length="90" mass="10407">MVFVRRDNGHDTEVIVSEHNSSPGTYKAKLMAGQFYWAYLRLISRDCQAETWEIFIPDNSAGKWKHDFYLSAPDSTEYGGCLAGWHYKQL</sequence>
<keyword evidence="2" id="KW-1185">Reference proteome</keyword>
<name>A0A6M6BET0_9BACT</name>
<organism evidence="1 2">
    <name type="scientific">Hymenobacter taeanensis</name>
    <dbReference type="NCBI Taxonomy" id="2735321"/>
    <lineage>
        <taxon>Bacteria</taxon>
        <taxon>Pseudomonadati</taxon>
        <taxon>Bacteroidota</taxon>
        <taxon>Cytophagia</taxon>
        <taxon>Cytophagales</taxon>
        <taxon>Hymenobacteraceae</taxon>
        <taxon>Hymenobacter</taxon>
    </lineage>
</organism>
<evidence type="ECO:0000313" key="2">
    <source>
        <dbReference type="Proteomes" id="UP000501623"/>
    </source>
</evidence>
<reference evidence="1 2" key="1">
    <citation type="submission" date="2020-05" db="EMBL/GenBank/DDBJ databases">
        <title>Complete genome sequence of Hymenobacter sp. TS19 in Coasted Sand Dune.</title>
        <authorList>
            <person name="Lee J.-H."/>
            <person name="Jung J.-H."/>
            <person name="Jeong S."/>
            <person name="Zhao L."/>
            <person name="Kim M.-K."/>
            <person name="Seo H.-S."/>
            <person name="Lim S."/>
        </authorList>
    </citation>
    <scope>NUCLEOTIDE SEQUENCE [LARGE SCALE GENOMIC DNA]</scope>
    <source>
        <strain evidence="1 2">TS19</strain>
    </source>
</reference>
<dbReference type="Proteomes" id="UP000501623">
    <property type="component" value="Chromosome"/>
</dbReference>
<protein>
    <submittedName>
        <fullName evidence="1">Uncharacterized protein</fullName>
    </submittedName>
</protein>
<dbReference type="RefSeq" id="WP_171590468.1">
    <property type="nucleotide sequence ID" value="NZ_CP053538.1"/>
</dbReference>
<dbReference type="KEGG" id="hts:HMJ29_05170"/>
<accession>A0A6M6BET0</accession>
<evidence type="ECO:0000313" key="1">
    <source>
        <dbReference type="EMBL" id="QJX46358.1"/>
    </source>
</evidence>